<evidence type="ECO:0000313" key="3">
    <source>
        <dbReference type="Proteomes" id="UP000305939"/>
    </source>
</evidence>
<dbReference type="InterPro" id="IPR000182">
    <property type="entry name" value="GNAT_dom"/>
</dbReference>
<dbReference type="GO" id="GO:0016747">
    <property type="term" value="F:acyltransferase activity, transferring groups other than amino-acyl groups"/>
    <property type="evidence" value="ECO:0007669"/>
    <property type="project" value="InterPro"/>
</dbReference>
<dbReference type="Pfam" id="PF13302">
    <property type="entry name" value="Acetyltransf_3"/>
    <property type="match status" value="1"/>
</dbReference>
<dbReference type="PANTHER" id="PTHR43415">
    <property type="entry name" value="SPERMIDINE N(1)-ACETYLTRANSFERASE"/>
    <property type="match status" value="1"/>
</dbReference>
<accession>A0A4S3M353</accession>
<dbReference type="AlphaFoldDB" id="A0A4S3M353"/>
<organism evidence="2 3">
    <name type="scientific">Robertkochia marina</name>
    <dbReference type="NCBI Taxonomy" id="1227945"/>
    <lineage>
        <taxon>Bacteria</taxon>
        <taxon>Pseudomonadati</taxon>
        <taxon>Bacteroidota</taxon>
        <taxon>Flavobacteriia</taxon>
        <taxon>Flavobacteriales</taxon>
        <taxon>Flavobacteriaceae</taxon>
        <taxon>Robertkochia</taxon>
    </lineage>
</organism>
<dbReference type="PANTHER" id="PTHR43415:SF3">
    <property type="entry name" value="GNAT-FAMILY ACETYLTRANSFERASE"/>
    <property type="match status" value="1"/>
</dbReference>
<dbReference type="Proteomes" id="UP000305939">
    <property type="component" value="Unassembled WGS sequence"/>
</dbReference>
<name>A0A4S3M353_9FLAO</name>
<evidence type="ECO:0000313" key="2">
    <source>
        <dbReference type="EMBL" id="THD68069.1"/>
    </source>
</evidence>
<proteinExistence type="predicted"/>
<reference evidence="2 3" key="1">
    <citation type="submission" date="2019-04" db="EMBL/GenBank/DDBJ databases">
        <title>Draft genome sequence of Robertkochia marina CC-AMO-30D.</title>
        <authorList>
            <person name="Hameed A."/>
            <person name="Lin S.-Y."/>
            <person name="Shahina M."/>
            <person name="Lai W.-A."/>
            <person name="Young C.-C."/>
        </authorList>
    </citation>
    <scope>NUCLEOTIDE SEQUENCE [LARGE SCALE GENOMIC DNA]</scope>
    <source>
        <strain evidence="2 3">CC-AMO-30D</strain>
    </source>
</reference>
<dbReference type="Gene3D" id="3.40.630.30">
    <property type="match status" value="1"/>
</dbReference>
<comment type="caution">
    <text evidence="2">The sequence shown here is derived from an EMBL/GenBank/DDBJ whole genome shotgun (WGS) entry which is preliminary data.</text>
</comment>
<dbReference type="RefSeq" id="WP_136336274.1">
    <property type="nucleotide sequence ID" value="NZ_QXMP01000010.1"/>
</dbReference>
<dbReference type="EMBL" id="SSMC01000002">
    <property type="protein sequence ID" value="THD68069.1"/>
    <property type="molecule type" value="Genomic_DNA"/>
</dbReference>
<evidence type="ECO:0000259" key="1">
    <source>
        <dbReference type="PROSITE" id="PS51186"/>
    </source>
</evidence>
<keyword evidence="3" id="KW-1185">Reference proteome</keyword>
<dbReference type="CDD" id="cd04301">
    <property type="entry name" value="NAT_SF"/>
    <property type="match status" value="1"/>
</dbReference>
<dbReference type="SUPFAM" id="SSF55729">
    <property type="entry name" value="Acyl-CoA N-acyltransferases (Nat)"/>
    <property type="match status" value="1"/>
</dbReference>
<feature type="domain" description="N-acetyltransferase" evidence="1">
    <location>
        <begin position="9"/>
        <end position="170"/>
    </location>
</feature>
<gene>
    <name evidence="2" type="ORF">E7Z59_10515</name>
</gene>
<dbReference type="PROSITE" id="PS51186">
    <property type="entry name" value="GNAT"/>
    <property type="match status" value="1"/>
</dbReference>
<protein>
    <submittedName>
        <fullName evidence="2">N-acetyltransferase</fullName>
    </submittedName>
</protein>
<keyword evidence="2" id="KW-0808">Transferase</keyword>
<sequence length="176" mass="20452">MITLKGDTCYLRALEPDDLDFLYTLENDEKVWEVSETVTPYSKFVLKEYLANSHRDIYEVKQLRLAICDYQHKLLGFIDLFDFNPKNKRAGVGIVILEQENRNKGVGRASLTLLINYAFEVLDLHQLFANINETNEASIHLFSSLGFEKIGLKKDWVSRGGTYYNELMFQKINHVH</sequence>
<dbReference type="InterPro" id="IPR016181">
    <property type="entry name" value="Acyl_CoA_acyltransferase"/>
</dbReference>
<dbReference type="OrthoDB" id="893030at2"/>